<dbReference type="Pfam" id="PF02627">
    <property type="entry name" value="CMD"/>
    <property type="match status" value="1"/>
</dbReference>
<feature type="domain" description="Carboxymuconolactone decarboxylase-like" evidence="2">
    <location>
        <begin position="6"/>
        <end position="53"/>
    </location>
</feature>
<dbReference type="NCBIfam" id="TIGR00778">
    <property type="entry name" value="ahpD_dom"/>
    <property type="match status" value="1"/>
</dbReference>
<gene>
    <name evidence="3" type="ORF">J2Z82_003198</name>
</gene>
<dbReference type="InterPro" id="IPR029032">
    <property type="entry name" value="AhpD-like"/>
</dbReference>
<dbReference type="EMBL" id="JAGGKK010000019">
    <property type="protein sequence ID" value="MBP1950241.1"/>
    <property type="molecule type" value="Genomic_DNA"/>
</dbReference>
<keyword evidence="4" id="KW-1185">Reference proteome</keyword>
<comment type="caution">
    <text evidence="3">The sequence shown here is derived from an EMBL/GenBank/DDBJ whole genome shotgun (WGS) entry which is preliminary data.</text>
</comment>
<keyword evidence="1" id="KW-1133">Transmembrane helix</keyword>
<sequence length="171" mass="19152">MKNKKNKTLTAEFSERIMLAVTEVNGCEVCSYAHTKIALEKGLSNKEIQMLLSGNVERVSPDEVVAIAFSQHYADTKGNPTRDSWNRLVDVYGTTKALEILTSIRTIMLGNVYGIPLGAFRSRLKGKLIKESNLLYEISMILSIFIFLPISFIHSLISSLLRTPVIQFKKA</sequence>
<dbReference type="Proteomes" id="UP001519328">
    <property type="component" value="Unassembled WGS sequence"/>
</dbReference>
<evidence type="ECO:0000256" key="1">
    <source>
        <dbReference type="SAM" id="Phobius"/>
    </source>
</evidence>
<proteinExistence type="predicted"/>
<protein>
    <submittedName>
        <fullName evidence="3">AhpD family alkylhydroperoxidase</fullName>
    </submittedName>
</protein>
<dbReference type="SUPFAM" id="SSF69118">
    <property type="entry name" value="AhpD-like"/>
    <property type="match status" value="1"/>
</dbReference>
<organism evidence="3 4">
    <name type="scientific">Virgibacillus litoralis</name>
    <dbReference type="NCBI Taxonomy" id="578221"/>
    <lineage>
        <taxon>Bacteria</taxon>
        <taxon>Bacillati</taxon>
        <taxon>Bacillota</taxon>
        <taxon>Bacilli</taxon>
        <taxon>Bacillales</taxon>
        <taxon>Bacillaceae</taxon>
        <taxon>Virgibacillus</taxon>
    </lineage>
</organism>
<feature type="transmembrane region" description="Helical" evidence="1">
    <location>
        <begin position="134"/>
        <end position="157"/>
    </location>
</feature>
<keyword evidence="1" id="KW-0812">Transmembrane</keyword>
<dbReference type="Gene3D" id="1.20.1290.10">
    <property type="entry name" value="AhpD-like"/>
    <property type="match status" value="1"/>
</dbReference>
<evidence type="ECO:0000313" key="4">
    <source>
        <dbReference type="Proteomes" id="UP001519328"/>
    </source>
</evidence>
<evidence type="ECO:0000313" key="3">
    <source>
        <dbReference type="EMBL" id="MBP1950241.1"/>
    </source>
</evidence>
<name>A0ABS4HH52_9BACI</name>
<evidence type="ECO:0000259" key="2">
    <source>
        <dbReference type="Pfam" id="PF02627"/>
    </source>
</evidence>
<reference evidence="3 4" key="1">
    <citation type="submission" date="2021-03" db="EMBL/GenBank/DDBJ databases">
        <title>Genomic Encyclopedia of Type Strains, Phase IV (KMG-IV): sequencing the most valuable type-strain genomes for metagenomic binning, comparative biology and taxonomic classification.</title>
        <authorList>
            <person name="Goeker M."/>
        </authorList>
    </citation>
    <scope>NUCLEOTIDE SEQUENCE [LARGE SCALE GENOMIC DNA]</scope>
    <source>
        <strain evidence="3 4">DSM 21085</strain>
    </source>
</reference>
<accession>A0ABS4HH52</accession>
<keyword evidence="1" id="KW-0472">Membrane</keyword>
<dbReference type="InterPro" id="IPR004675">
    <property type="entry name" value="AhpD_core"/>
</dbReference>
<dbReference type="InterPro" id="IPR003779">
    <property type="entry name" value="CMD-like"/>
</dbReference>